<evidence type="ECO:0000256" key="10">
    <source>
        <dbReference type="ARBA" id="ARBA00047912"/>
    </source>
</evidence>
<comment type="catalytic activity">
    <reaction evidence="9">
        <text>Na(+)(in) + H(+)(out) = Na(+)(out) + H(+)(in)</text>
        <dbReference type="Rhea" id="RHEA:29419"/>
        <dbReference type="ChEBI" id="CHEBI:15378"/>
        <dbReference type="ChEBI" id="CHEBI:29101"/>
    </reaction>
</comment>
<keyword evidence="5" id="KW-0915">Sodium</keyword>
<keyword evidence="7 12" id="KW-0472">Membrane</keyword>
<dbReference type="GO" id="GO:0015386">
    <property type="term" value="F:potassium:proton antiporter activity"/>
    <property type="evidence" value="ECO:0007669"/>
    <property type="project" value="TreeGrafter"/>
</dbReference>
<feature type="transmembrane region" description="Helical" evidence="12">
    <location>
        <begin position="567"/>
        <end position="588"/>
    </location>
</feature>
<keyword evidence="2" id="KW-0813">Transport</keyword>
<dbReference type="GO" id="GO:0098719">
    <property type="term" value="P:sodium ion import across plasma membrane"/>
    <property type="evidence" value="ECO:0007669"/>
    <property type="project" value="TreeGrafter"/>
</dbReference>
<feature type="region of interest" description="Disordered" evidence="11">
    <location>
        <begin position="666"/>
        <end position="776"/>
    </location>
</feature>
<dbReference type="PANTHER" id="PTHR10110">
    <property type="entry name" value="SODIUM/HYDROGEN EXCHANGER"/>
    <property type="match status" value="1"/>
</dbReference>
<evidence type="ECO:0000259" key="13">
    <source>
        <dbReference type="Pfam" id="PF00999"/>
    </source>
</evidence>
<name>A0AA38LHP8_TAXCH</name>
<feature type="transmembrane region" description="Helical" evidence="12">
    <location>
        <begin position="466"/>
        <end position="488"/>
    </location>
</feature>
<evidence type="ECO:0000313" key="15">
    <source>
        <dbReference type="Proteomes" id="UP000824469"/>
    </source>
</evidence>
<dbReference type="Pfam" id="PF00999">
    <property type="entry name" value="Na_H_Exchanger"/>
    <property type="match status" value="1"/>
</dbReference>
<keyword evidence="3 12" id="KW-0812">Transmembrane</keyword>
<evidence type="ECO:0000256" key="7">
    <source>
        <dbReference type="ARBA" id="ARBA00023136"/>
    </source>
</evidence>
<keyword evidence="6" id="KW-0406">Ion transport</keyword>
<evidence type="ECO:0000256" key="11">
    <source>
        <dbReference type="SAM" id="MobiDB-lite"/>
    </source>
</evidence>
<evidence type="ECO:0000256" key="5">
    <source>
        <dbReference type="ARBA" id="ARBA00023053"/>
    </source>
</evidence>
<dbReference type="PANTHER" id="PTHR10110:SF127">
    <property type="entry name" value="SODIUM_HYDROGEN EXCHANGER 5-RELATED"/>
    <property type="match status" value="1"/>
</dbReference>
<comment type="subcellular location">
    <subcellularLocation>
        <location evidence="1">Membrane</location>
        <topology evidence="1">Multi-pass membrane protein</topology>
    </subcellularLocation>
</comment>
<dbReference type="InterPro" id="IPR006153">
    <property type="entry name" value="Cation/H_exchanger_TM"/>
</dbReference>
<evidence type="ECO:0000256" key="2">
    <source>
        <dbReference type="ARBA" id="ARBA00022448"/>
    </source>
</evidence>
<proteinExistence type="predicted"/>
<keyword evidence="4 12" id="KW-1133">Transmembrane helix</keyword>
<feature type="transmembrane region" description="Helical" evidence="12">
    <location>
        <begin position="435"/>
        <end position="454"/>
    </location>
</feature>
<keyword evidence="8" id="KW-0739">Sodium transport</keyword>
<dbReference type="EMBL" id="JAHRHJ020000002">
    <property type="protein sequence ID" value="KAH9324066.1"/>
    <property type="molecule type" value="Genomic_DNA"/>
</dbReference>
<sequence length="776" mass="87609">MNARVEDSFTIQDVQEATMPWEEAIPHKSVDVDTFNLHAPIVEGVSTILGVREADMPWEDGFPNFEKQFVVDRVSTIPNALTMHGEMVCPTTHLEVLARRTVEHEQFTHCVVKDLSQQRGIDEQIDEELVLTPTTVETETTAETEMVISPTIAELVLTPTAQMVTFLFLKKLDEHCMVVQGRDRGDFDCRIIESLYRLQLATQDWNRFFNPHLQGSDYSTLEMGLTLSAIEFTLFQFGSSHSVKLPSWIHVKKNSSTHSFHIQTSCRVTSTRRIKEGKQHEIMNFPHKHFSMNAIMASLCFMLFRERIQQYKEREQEEMIQSANERWKGSMPEDVGIIDLTMPHWSLQCVQEFVQIMRTSYVEVDHLVFNLRPASLALYVARIRPDPPRILSDMYATDTCGYLPDMSSRIRDISGRYPHVSVAYPFLNTYMLAEGFGLSGIVAILFCGIVMKHYTFSNLSEKSQTLTAGFFELISSLAETFVFIYMGLDIATEQQSWSHVGFIFFSILFIGVARAANVFPCAYLINFMRPASRQIPMKHQKALWFCGLRGAMAFALALQSVHELPDGHGQTIFTATTAIVVLTVLLIGGSTATMLEALEVTGDSHSTDFGEGSEEESDYIAPYDEETITSSSGQNLTTRFKEFRKSTATFSAIDKNFLTPFFTANGDVRGRRVSNGNEAQDSARQSLRTSNENSNSTSSPLLQITPNGQDHHMEGTSDQRSRWISPGNHLQNDKYRNMYAQSKDNRVPGKVSRGNQIDRASSVGSIQDGKPRWPSL</sequence>
<evidence type="ECO:0000256" key="12">
    <source>
        <dbReference type="SAM" id="Phobius"/>
    </source>
</evidence>
<feature type="transmembrane region" description="Helical" evidence="12">
    <location>
        <begin position="542"/>
        <end position="561"/>
    </location>
</feature>
<feature type="compositionally biased region" description="Polar residues" evidence="11">
    <location>
        <begin position="753"/>
        <end position="765"/>
    </location>
</feature>
<dbReference type="GO" id="GO:0005886">
    <property type="term" value="C:plasma membrane"/>
    <property type="evidence" value="ECO:0007669"/>
    <property type="project" value="TreeGrafter"/>
</dbReference>
<organism evidence="14 15">
    <name type="scientific">Taxus chinensis</name>
    <name type="common">Chinese yew</name>
    <name type="synonym">Taxus wallichiana var. chinensis</name>
    <dbReference type="NCBI Taxonomy" id="29808"/>
    <lineage>
        <taxon>Eukaryota</taxon>
        <taxon>Viridiplantae</taxon>
        <taxon>Streptophyta</taxon>
        <taxon>Embryophyta</taxon>
        <taxon>Tracheophyta</taxon>
        <taxon>Spermatophyta</taxon>
        <taxon>Pinopsida</taxon>
        <taxon>Pinidae</taxon>
        <taxon>Conifers II</taxon>
        <taxon>Cupressales</taxon>
        <taxon>Taxaceae</taxon>
        <taxon>Taxus</taxon>
    </lineage>
</organism>
<evidence type="ECO:0000256" key="1">
    <source>
        <dbReference type="ARBA" id="ARBA00004141"/>
    </source>
</evidence>
<accession>A0AA38LHP8</accession>
<protein>
    <recommendedName>
        <fullName evidence="13">Cation/H+ exchanger transmembrane domain-containing protein</fullName>
    </recommendedName>
</protein>
<keyword evidence="15" id="KW-1185">Reference proteome</keyword>
<dbReference type="Proteomes" id="UP000824469">
    <property type="component" value="Unassembled WGS sequence"/>
</dbReference>
<evidence type="ECO:0000256" key="6">
    <source>
        <dbReference type="ARBA" id="ARBA00023065"/>
    </source>
</evidence>
<evidence type="ECO:0000256" key="3">
    <source>
        <dbReference type="ARBA" id="ARBA00022692"/>
    </source>
</evidence>
<dbReference type="GO" id="GO:0005768">
    <property type="term" value="C:endosome"/>
    <property type="evidence" value="ECO:0007669"/>
    <property type="project" value="TreeGrafter"/>
</dbReference>
<dbReference type="GO" id="GO:0015385">
    <property type="term" value="F:sodium:proton antiporter activity"/>
    <property type="evidence" value="ECO:0007669"/>
    <property type="project" value="InterPro"/>
</dbReference>
<feature type="domain" description="Cation/H+ exchanger transmembrane" evidence="13">
    <location>
        <begin position="409"/>
        <end position="596"/>
    </location>
</feature>
<feature type="compositionally biased region" description="Polar residues" evidence="11">
    <location>
        <begin position="674"/>
        <end position="688"/>
    </location>
</feature>
<evidence type="ECO:0000313" key="14">
    <source>
        <dbReference type="EMBL" id="KAH9324066.1"/>
    </source>
</evidence>
<dbReference type="AlphaFoldDB" id="A0AA38LHP8"/>
<feature type="compositionally biased region" description="Low complexity" evidence="11">
    <location>
        <begin position="689"/>
        <end position="699"/>
    </location>
</feature>
<evidence type="ECO:0000256" key="8">
    <source>
        <dbReference type="ARBA" id="ARBA00023201"/>
    </source>
</evidence>
<reference evidence="14 15" key="1">
    <citation type="journal article" date="2021" name="Nat. Plants">
        <title>The Taxus genome provides insights into paclitaxel biosynthesis.</title>
        <authorList>
            <person name="Xiong X."/>
            <person name="Gou J."/>
            <person name="Liao Q."/>
            <person name="Li Y."/>
            <person name="Zhou Q."/>
            <person name="Bi G."/>
            <person name="Li C."/>
            <person name="Du R."/>
            <person name="Wang X."/>
            <person name="Sun T."/>
            <person name="Guo L."/>
            <person name="Liang H."/>
            <person name="Lu P."/>
            <person name="Wu Y."/>
            <person name="Zhang Z."/>
            <person name="Ro D.K."/>
            <person name="Shang Y."/>
            <person name="Huang S."/>
            <person name="Yan J."/>
        </authorList>
    </citation>
    <scope>NUCLEOTIDE SEQUENCE [LARGE SCALE GENOMIC DNA]</scope>
    <source>
        <strain evidence="14">Ta-2019</strain>
    </source>
</reference>
<comment type="caution">
    <text evidence="14">The sequence shown here is derived from an EMBL/GenBank/DDBJ whole genome shotgun (WGS) entry which is preliminary data.</text>
</comment>
<gene>
    <name evidence="14" type="ORF">KI387_004244</name>
</gene>
<dbReference type="GO" id="GO:0051453">
    <property type="term" value="P:regulation of intracellular pH"/>
    <property type="evidence" value="ECO:0007669"/>
    <property type="project" value="TreeGrafter"/>
</dbReference>
<evidence type="ECO:0000256" key="4">
    <source>
        <dbReference type="ARBA" id="ARBA00022989"/>
    </source>
</evidence>
<feature type="transmembrane region" description="Helical" evidence="12">
    <location>
        <begin position="500"/>
        <end position="522"/>
    </location>
</feature>
<evidence type="ECO:0000256" key="9">
    <source>
        <dbReference type="ARBA" id="ARBA00047524"/>
    </source>
</evidence>
<feature type="compositionally biased region" description="Basic and acidic residues" evidence="11">
    <location>
        <begin position="709"/>
        <end position="721"/>
    </location>
</feature>
<dbReference type="InterPro" id="IPR018422">
    <property type="entry name" value="Cation/H_exchanger_CPA1"/>
</dbReference>
<comment type="catalytic activity">
    <reaction evidence="10">
        <text>K(+)(in) + H(+)(out) = K(+)(out) + H(+)(in)</text>
        <dbReference type="Rhea" id="RHEA:29467"/>
        <dbReference type="ChEBI" id="CHEBI:15378"/>
        <dbReference type="ChEBI" id="CHEBI:29103"/>
    </reaction>
</comment>